<dbReference type="PANTHER" id="PTHR34235:SF4">
    <property type="entry name" value="SLR0291 PROTEIN"/>
    <property type="match status" value="1"/>
</dbReference>
<evidence type="ECO:0000313" key="1">
    <source>
        <dbReference type="EMBL" id="MFB2937512.1"/>
    </source>
</evidence>
<dbReference type="Pfam" id="PF01724">
    <property type="entry name" value="DUF29"/>
    <property type="match status" value="1"/>
</dbReference>
<name>A0ABV4YFH7_9CYAN</name>
<proteinExistence type="predicted"/>
<dbReference type="InterPro" id="IPR002636">
    <property type="entry name" value="DUF29"/>
</dbReference>
<accession>A0ABV4YFH7</accession>
<dbReference type="PANTHER" id="PTHR34235">
    <property type="entry name" value="SLR1203 PROTEIN-RELATED"/>
    <property type="match status" value="1"/>
</dbReference>
<organism evidence="1 2">
    <name type="scientific">Floridaenema fluviatile BLCC-F154</name>
    <dbReference type="NCBI Taxonomy" id="3153640"/>
    <lineage>
        <taxon>Bacteria</taxon>
        <taxon>Bacillati</taxon>
        <taxon>Cyanobacteriota</taxon>
        <taxon>Cyanophyceae</taxon>
        <taxon>Oscillatoriophycideae</taxon>
        <taxon>Aerosakkonematales</taxon>
        <taxon>Aerosakkonemataceae</taxon>
        <taxon>Floridanema</taxon>
        <taxon>Floridanema fluviatile</taxon>
    </lineage>
</organism>
<protein>
    <submittedName>
        <fullName evidence="1">DUF29 domain-containing protein</fullName>
    </submittedName>
</protein>
<keyword evidence="2" id="KW-1185">Reference proteome</keyword>
<dbReference type="EMBL" id="JBHFNS010000073">
    <property type="protein sequence ID" value="MFB2937512.1"/>
    <property type="molecule type" value="Genomic_DNA"/>
</dbReference>
<dbReference type="Proteomes" id="UP001576776">
    <property type="component" value="Unassembled WGS sequence"/>
</dbReference>
<gene>
    <name evidence="1" type="ORF">ACE1B6_19865</name>
</gene>
<comment type="caution">
    <text evidence="1">The sequence shown here is derived from an EMBL/GenBank/DDBJ whole genome shotgun (WGS) entry which is preliminary data.</text>
</comment>
<dbReference type="RefSeq" id="WP_413258992.1">
    <property type="nucleotide sequence ID" value="NZ_JBHFNS010000073.1"/>
</dbReference>
<sequence>MNQNLSEVEYKTGELYERDFYAWTVEQARFLRNEDWSNLDIPNLAEEIESLGRQEQSQLDSRLEVLIGHLLKWEFQANKRSKSWFFTIREQRRKIIRLIQRNPSLQSYLPKALAEIYPDALDLALRETSLKEEIFPQECPYSLEEILNAEFFPGEQLESDPNQQ</sequence>
<dbReference type="Gene3D" id="1.20.1220.20">
    <property type="entry name" value="Uncharcterised protein PF01724"/>
    <property type="match status" value="1"/>
</dbReference>
<reference evidence="1 2" key="1">
    <citation type="submission" date="2024-09" db="EMBL/GenBank/DDBJ databases">
        <title>Floridaenema gen nov. (Aerosakkonemataceae, Aerosakkonematales ord. nov., Cyanobacteria) from benthic tropical and subtropical fresh waters, with the description of four new species.</title>
        <authorList>
            <person name="Moretto J.A."/>
            <person name="Berthold D.E."/>
            <person name="Lefler F.W."/>
            <person name="Huang I.-S."/>
            <person name="Laughinghouse H. IV."/>
        </authorList>
    </citation>
    <scope>NUCLEOTIDE SEQUENCE [LARGE SCALE GENOMIC DNA]</scope>
    <source>
        <strain evidence="1 2">BLCC-F154</strain>
    </source>
</reference>
<evidence type="ECO:0000313" key="2">
    <source>
        <dbReference type="Proteomes" id="UP001576776"/>
    </source>
</evidence>